<sequence>MSKLRVNLRYRSLDNRRLGNSIISTHRLLYARYRATHFEARWYTTEARENKDLDVTHSHFLAEAPSGAKWHPGGLNGNSSSQEGQPRSGQDDLPDGVTETRGKSCLPQDHHHALNSHDIFKLILPLGRLSHPSSNRIEPTNHKKQRSSPTHNTPPTVFLLHPSQPLSHVSRLILASLAPATPSVSFRSVSSNGQAFQWSGSTDVGDFIRDAAHAAEFTICMSYGPEDARKRLLPSNGQEDPRMAPIDAGEIQGGEKVENGITETLLTVTVPTFADRTRFLRRRLNFVIGKLKDMEGLKQKCDQEARQGARKMALGGFGMLIVYWGAVARLTFWDYGWDVMEPITYLSGLSTVILGYLWFLYQGREVSYTSVLARSISARREVLYKAKGFNIDHWMELIAEKRALRAEIGRIARDYEGDDDNSKGADEAEVDSGPEREEGLQDEGRGTAEQEAQHLLQDGRTGEVEDREDKDIYCLNEENVDVDRDEEHGKRQARKADRAGL</sequence>
<protein>
    <recommendedName>
        <fullName evidence="16">Calcium uniporter protein, mitochondrial</fullName>
    </recommendedName>
</protein>
<dbReference type="EMBL" id="CACVBS010000070">
    <property type="protein sequence ID" value="CAA7268797.1"/>
    <property type="molecule type" value="Genomic_DNA"/>
</dbReference>
<evidence type="ECO:0000256" key="19">
    <source>
        <dbReference type="SAM" id="Phobius"/>
    </source>
</evidence>
<comment type="similarity">
    <text evidence="2">Belongs to the MCU (TC 1.A.77) family.</text>
</comment>
<dbReference type="PANTHER" id="PTHR13462:SF10">
    <property type="entry name" value="CALCIUM UNIPORTER PROTEIN, MITOCHONDRIAL"/>
    <property type="match status" value="1"/>
</dbReference>
<keyword evidence="9 19" id="KW-1133">Transmembrane helix</keyword>
<dbReference type="GO" id="GO:0015292">
    <property type="term" value="F:uniporter activity"/>
    <property type="evidence" value="ECO:0007669"/>
    <property type="project" value="TreeGrafter"/>
</dbReference>
<gene>
    <name evidence="21" type="ORF">AAE3_LOCUS11047</name>
</gene>
<dbReference type="Proteomes" id="UP000467700">
    <property type="component" value="Unassembled WGS sequence"/>
</dbReference>
<evidence type="ECO:0000256" key="13">
    <source>
        <dbReference type="ARBA" id="ARBA00023303"/>
    </source>
</evidence>
<keyword evidence="8" id="KW-0106">Calcium</keyword>
<dbReference type="InterPro" id="IPR006769">
    <property type="entry name" value="MCU_C"/>
</dbReference>
<comment type="function">
    <text evidence="17">Highly selective calcium channel localized to the inner mitochondrial membrane, which mediates calcium uptake into the mitochondrial matrix. Mitochondrial calcium homeostasis plays key roles in cellular physiology and regulates ATP production, cytoplasmic calcium signals and activation of cell death pathways. Sufficient to operate as a pore-forming channel without the need of calcium-sensor or auxiliary subunit.</text>
</comment>
<dbReference type="Pfam" id="PF04678">
    <property type="entry name" value="MCU"/>
    <property type="match status" value="1"/>
</dbReference>
<feature type="compositionally biased region" description="Basic and acidic residues" evidence="18">
    <location>
        <begin position="98"/>
        <end position="110"/>
    </location>
</feature>
<comment type="caution">
    <text evidence="21">The sequence shown here is derived from an EMBL/GenBank/DDBJ whole genome shotgun (WGS) entry which is preliminary data.</text>
</comment>
<evidence type="ECO:0000256" key="4">
    <source>
        <dbReference type="ARBA" id="ARBA00022568"/>
    </source>
</evidence>
<organism evidence="21 22">
    <name type="scientific">Cyclocybe aegerita</name>
    <name type="common">Black poplar mushroom</name>
    <name type="synonym">Agrocybe aegerita</name>
    <dbReference type="NCBI Taxonomy" id="1973307"/>
    <lineage>
        <taxon>Eukaryota</taxon>
        <taxon>Fungi</taxon>
        <taxon>Dikarya</taxon>
        <taxon>Basidiomycota</taxon>
        <taxon>Agaricomycotina</taxon>
        <taxon>Agaricomycetes</taxon>
        <taxon>Agaricomycetidae</taxon>
        <taxon>Agaricales</taxon>
        <taxon>Agaricineae</taxon>
        <taxon>Bolbitiaceae</taxon>
        <taxon>Cyclocybe</taxon>
    </lineage>
</organism>
<evidence type="ECO:0000313" key="21">
    <source>
        <dbReference type="EMBL" id="CAA7268797.1"/>
    </source>
</evidence>
<feature type="transmembrane region" description="Helical" evidence="19">
    <location>
        <begin position="312"/>
        <end position="331"/>
    </location>
</feature>
<evidence type="ECO:0000256" key="1">
    <source>
        <dbReference type="ARBA" id="ARBA00004448"/>
    </source>
</evidence>
<evidence type="ECO:0000256" key="8">
    <source>
        <dbReference type="ARBA" id="ARBA00022837"/>
    </source>
</evidence>
<keyword evidence="3" id="KW-0813">Transport</keyword>
<evidence type="ECO:0000256" key="9">
    <source>
        <dbReference type="ARBA" id="ARBA00022989"/>
    </source>
</evidence>
<feature type="compositionally biased region" description="Basic and acidic residues" evidence="18">
    <location>
        <begin position="433"/>
        <end position="452"/>
    </location>
</feature>
<evidence type="ECO:0000256" key="3">
    <source>
        <dbReference type="ARBA" id="ARBA00022448"/>
    </source>
</evidence>
<keyword evidence="5" id="KW-0107">Calcium channel</keyword>
<keyword evidence="13" id="KW-0407">Ion channel</keyword>
<keyword evidence="6 19" id="KW-0812">Transmembrane</keyword>
<feature type="compositionally biased region" description="Polar residues" evidence="18">
    <location>
        <begin position="77"/>
        <end position="88"/>
    </location>
</feature>
<evidence type="ECO:0000313" key="22">
    <source>
        <dbReference type="Proteomes" id="UP000467700"/>
    </source>
</evidence>
<dbReference type="PANTHER" id="PTHR13462">
    <property type="entry name" value="CALCIUM UNIPORTER PROTEIN, MITOCHONDRIAL"/>
    <property type="match status" value="1"/>
</dbReference>
<keyword evidence="7" id="KW-0999">Mitochondrion inner membrane</keyword>
<feature type="compositionally biased region" description="Basic and acidic residues" evidence="18">
    <location>
        <begin position="481"/>
        <end position="501"/>
    </location>
</feature>
<comment type="subcellular location">
    <subcellularLocation>
        <location evidence="1">Mitochondrion inner membrane</location>
        <topology evidence="1">Multi-pass membrane protein</topology>
    </subcellularLocation>
</comment>
<evidence type="ECO:0000256" key="11">
    <source>
        <dbReference type="ARBA" id="ARBA00023128"/>
    </source>
</evidence>
<keyword evidence="4" id="KW-0109">Calcium transport</keyword>
<reference evidence="21 22" key="1">
    <citation type="submission" date="2020-01" db="EMBL/GenBank/DDBJ databases">
        <authorList>
            <person name="Gupta K D."/>
        </authorList>
    </citation>
    <scope>NUCLEOTIDE SEQUENCE [LARGE SCALE GENOMIC DNA]</scope>
</reference>
<dbReference type="InterPro" id="IPR039055">
    <property type="entry name" value="MCU_fam"/>
</dbReference>
<evidence type="ECO:0000256" key="5">
    <source>
        <dbReference type="ARBA" id="ARBA00022673"/>
    </source>
</evidence>
<feature type="region of interest" description="Disordered" evidence="18">
    <location>
        <begin position="65"/>
        <end position="110"/>
    </location>
</feature>
<feature type="transmembrane region" description="Helical" evidence="19">
    <location>
        <begin position="343"/>
        <end position="361"/>
    </location>
</feature>
<evidence type="ECO:0000256" key="12">
    <source>
        <dbReference type="ARBA" id="ARBA00023136"/>
    </source>
</evidence>
<evidence type="ECO:0000256" key="18">
    <source>
        <dbReference type="SAM" id="MobiDB-lite"/>
    </source>
</evidence>
<dbReference type="GO" id="GO:0036444">
    <property type="term" value="P:calcium import into the mitochondrion"/>
    <property type="evidence" value="ECO:0007669"/>
    <property type="project" value="TreeGrafter"/>
</dbReference>
<feature type="compositionally biased region" description="Basic and acidic residues" evidence="18">
    <location>
        <begin position="460"/>
        <end position="472"/>
    </location>
</feature>
<feature type="compositionally biased region" description="Basic and acidic residues" evidence="18">
    <location>
        <begin position="415"/>
        <end position="426"/>
    </location>
</feature>
<keyword evidence="11" id="KW-0496">Mitochondrion</keyword>
<keyword evidence="12 19" id="KW-0472">Membrane</keyword>
<evidence type="ECO:0000256" key="16">
    <source>
        <dbReference type="ARBA" id="ARBA00044981"/>
    </source>
</evidence>
<keyword evidence="22" id="KW-1185">Reference proteome</keyword>
<keyword evidence="10" id="KW-0406">Ion transport</keyword>
<name>A0A8S0WR97_CYCAE</name>
<feature type="region of interest" description="Disordered" evidence="18">
    <location>
        <begin position="415"/>
        <end position="501"/>
    </location>
</feature>
<evidence type="ECO:0000256" key="2">
    <source>
        <dbReference type="ARBA" id="ARBA00005653"/>
    </source>
</evidence>
<feature type="domain" description="Calcium uniporter protein C-terminal" evidence="20">
    <location>
        <begin position="268"/>
        <end position="397"/>
    </location>
</feature>
<evidence type="ECO:0000256" key="14">
    <source>
        <dbReference type="ARBA" id="ARBA00036634"/>
    </source>
</evidence>
<proteinExistence type="inferred from homology"/>
<dbReference type="OrthoDB" id="278338at2759"/>
<evidence type="ECO:0000256" key="10">
    <source>
        <dbReference type="ARBA" id="ARBA00023065"/>
    </source>
</evidence>
<dbReference type="GO" id="GO:0005262">
    <property type="term" value="F:calcium channel activity"/>
    <property type="evidence" value="ECO:0007669"/>
    <property type="project" value="UniProtKB-KW"/>
</dbReference>
<accession>A0A8S0WR97</accession>
<comment type="subunit">
    <text evidence="15">Homotetramer, assembles in a dimer or dimers configuration with two interfaces.</text>
</comment>
<evidence type="ECO:0000259" key="20">
    <source>
        <dbReference type="Pfam" id="PF04678"/>
    </source>
</evidence>
<evidence type="ECO:0000256" key="17">
    <source>
        <dbReference type="ARBA" id="ARBA00045938"/>
    </source>
</evidence>
<dbReference type="GO" id="GO:0051560">
    <property type="term" value="P:mitochondrial calcium ion homeostasis"/>
    <property type="evidence" value="ECO:0007669"/>
    <property type="project" value="InterPro"/>
</dbReference>
<evidence type="ECO:0000256" key="7">
    <source>
        <dbReference type="ARBA" id="ARBA00022792"/>
    </source>
</evidence>
<evidence type="ECO:0000256" key="6">
    <source>
        <dbReference type="ARBA" id="ARBA00022692"/>
    </source>
</evidence>
<dbReference type="GO" id="GO:1990246">
    <property type="term" value="C:uniplex complex"/>
    <property type="evidence" value="ECO:0007669"/>
    <property type="project" value="TreeGrafter"/>
</dbReference>
<feature type="region of interest" description="Disordered" evidence="18">
    <location>
        <begin position="131"/>
        <end position="155"/>
    </location>
</feature>
<comment type="catalytic activity">
    <reaction evidence="14">
        <text>Ca(2+)(in) = Ca(2+)(out)</text>
        <dbReference type="Rhea" id="RHEA:29671"/>
        <dbReference type="ChEBI" id="CHEBI:29108"/>
    </reaction>
</comment>
<evidence type="ECO:0000256" key="15">
    <source>
        <dbReference type="ARBA" id="ARBA00044966"/>
    </source>
</evidence>
<dbReference type="AlphaFoldDB" id="A0A8S0WR97"/>